<dbReference type="PANTHER" id="PTHR47653">
    <property type="entry name" value="PROTEIN BARK BEETLE"/>
    <property type="match status" value="1"/>
</dbReference>
<comment type="caution">
    <text evidence="5">Lacks conserved residue(s) required for the propagation of feature annotation.</text>
</comment>
<dbReference type="PROSITE" id="PS50287">
    <property type="entry name" value="SRCR_2"/>
    <property type="match status" value="6"/>
</dbReference>
<evidence type="ECO:0000313" key="8">
    <source>
        <dbReference type="Proteomes" id="UP001634394"/>
    </source>
</evidence>
<dbReference type="InterPro" id="IPR053243">
    <property type="entry name" value="SJ_maturation_regulator"/>
</dbReference>
<sequence length="634" mass="68706">MFSNCMYSTIGASAVCCAGFGNNTALGIFLDDVMCSGNESSIYNCSHNPWYSHNCGHHEDAGVQCDSLPGSKVRLVDGQTQYEGRVEIYYNGAWGTICDDNWDDNDAAVVCRMLGYSTIGASAVCCAGFGNNTALGIFLDDVMCSGNESSIYNCSHNPWYSHNCGHHEDAGVQCDSLPGSKVRLVDGQTQYEGRVEIYYNGAWGTICDDNWDDNDASVVCRMLGYSTIGASAVCCAGFGNNTALGIFLDDVMCSGNESSIYNCSHNPWYSHNCGHHEDAGVRCGCLPGSKVRLVDGQTQYEGRVEIYYNGAWGTICDDNWDNNDAAVVCRMLGYSTIGASAVCCAGFGNNTALDIFLDDVMCSGNESSIYNCSHNPWYSHNCGHHEDAGVRCDSLPGSKVRLVDGQTQYEGRVEIYYNGAWGTICDDNWDNNDAAVVCRMLGYSTIGASAVCCAGFGNNTALDIFLDDVMCSGNESSIYNCSHNPWYSHNCGHHEDAGVRCGCLPGSKVRLVDGQTQYEGRVEIYYNGAWGTICDDNWDNNDAAVVCRMLGYSTIGASAVCCAGFGNNTALGIFLDDVMCSGNESSIYNCSHNPWYSHNCGHHEDAGVRCAHFLSTTGAYFNSVLYMTKFKLMF</sequence>
<dbReference type="InterPro" id="IPR036772">
    <property type="entry name" value="SRCR-like_dom_sf"/>
</dbReference>
<feature type="disulfide bond" evidence="5">
    <location>
        <begin position="362"/>
        <end position="372"/>
    </location>
</feature>
<feature type="disulfide bond" evidence="5">
    <location>
        <begin position="471"/>
        <end position="481"/>
    </location>
</feature>
<dbReference type="SUPFAM" id="SSF56487">
    <property type="entry name" value="SRCR-like"/>
    <property type="match status" value="6"/>
</dbReference>
<dbReference type="Gene3D" id="3.10.250.10">
    <property type="entry name" value="SRCR-like domain"/>
    <property type="match status" value="6"/>
</dbReference>
<evidence type="ECO:0000313" key="7">
    <source>
        <dbReference type="EMBL" id="KAL3888995.1"/>
    </source>
</evidence>
<dbReference type="Pfam" id="PF00530">
    <property type="entry name" value="SRCR"/>
    <property type="match status" value="6"/>
</dbReference>
<keyword evidence="1" id="KW-0732">Signal</keyword>
<feature type="domain" description="SRCR" evidence="6">
    <location>
        <begin position="28"/>
        <end position="66"/>
    </location>
</feature>
<dbReference type="SMART" id="SM00202">
    <property type="entry name" value="SR"/>
    <property type="match status" value="5"/>
</dbReference>
<reference evidence="7 8" key="1">
    <citation type="submission" date="2024-11" db="EMBL/GenBank/DDBJ databases">
        <title>Chromosome-level genome assembly of the freshwater bivalve Anodonta woodiana.</title>
        <authorList>
            <person name="Chen X."/>
        </authorList>
    </citation>
    <scope>NUCLEOTIDE SEQUENCE [LARGE SCALE GENOMIC DNA]</scope>
    <source>
        <strain evidence="7">MN2024</strain>
        <tissue evidence="7">Gills</tissue>
    </source>
</reference>
<dbReference type="PRINTS" id="PR00258">
    <property type="entry name" value="SPERACTRCPTR"/>
</dbReference>
<feature type="domain" description="SRCR" evidence="6">
    <location>
        <begin position="400"/>
        <end position="502"/>
    </location>
</feature>
<evidence type="ECO:0000256" key="4">
    <source>
        <dbReference type="ARBA" id="ARBA00023180"/>
    </source>
</evidence>
<feature type="disulfide bond" evidence="5">
    <location>
        <begin position="35"/>
        <end position="45"/>
    </location>
</feature>
<feature type="disulfide bond" evidence="5">
    <location>
        <begin position="580"/>
        <end position="590"/>
    </location>
</feature>
<keyword evidence="2" id="KW-0677">Repeat</keyword>
<proteinExistence type="predicted"/>
<keyword evidence="4" id="KW-0325">Glycoprotein</keyword>
<dbReference type="FunFam" id="3.10.250.10:FF:000006">
    <property type="entry name" value="neurotrypsin isoform X2"/>
    <property type="match status" value="5"/>
</dbReference>
<evidence type="ECO:0000259" key="6">
    <source>
        <dbReference type="PROSITE" id="PS50287"/>
    </source>
</evidence>
<feature type="domain" description="SRCR" evidence="6">
    <location>
        <begin position="291"/>
        <end position="393"/>
    </location>
</feature>
<dbReference type="AlphaFoldDB" id="A0ABD3XS28"/>
<evidence type="ECO:0000256" key="3">
    <source>
        <dbReference type="ARBA" id="ARBA00023157"/>
    </source>
</evidence>
<evidence type="ECO:0000256" key="1">
    <source>
        <dbReference type="ARBA" id="ARBA00022729"/>
    </source>
</evidence>
<dbReference type="Proteomes" id="UP001634394">
    <property type="component" value="Unassembled WGS sequence"/>
</dbReference>
<feature type="disulfide bond" evidence="5">
    <location>
        <begin position="253"/>
        <end position="263"/>
    </location>
</feature>
<feature type="domain" description="SRCR" evidence="6">
    <location>
        <begin position="73"/>
        <end position="175"/>
    </location>
</feature>
<feature type="disulfide bond" evidence="5">
    <location>
        <begin position="144"/>
        <end position="154"/>
    </location>
</feature>
<gene>
    <name evidence="7" type="ORF">ACJMK2_001354</name>
</gene>
<protein>
    <recommendedName>
        <fullName evidence="6">SRCR domain-containing protein</fullName>
    </recommendedName>
</protein>
<keyword evidence="3 5" id="KW-1015">Disulfide bond</keyword>
<evidence type="ECO:0000256" key="5">
    <source>
        <dbReference type="PROSITE-ProRule" id="PRU00196"/>
    </source>
</evidence>
<dbReference type="PROSITE" id="PS00420">
    <property type="entry name" value="SRCR_1"/>
    <property type="match status" value="5"/>
</dbReference>
<accession>A0ABD3XS28</accession>
<organism evidence="7 8">
    <name type="scientific">Sinanodonta woodiana</name>
    <name type="common">Chinese pond mussel</name>
    <name type="synonym">Anodonta woodiana</name>
    <dbReference type="NCBI Taxonomy" id="1069815"/>
    <lineage>
        <taxon>Eukaryota</taxon>
        <taxon>Metazoa</taxon>
        <taxon>Spiralia</taxon>
        <taxon>Lophotrochozoa</taxon>
        <taxon>Mollusca</taxon>
        <taxon>Bivalvia</taxon>
        <taxon>Autobranchia</taxon>
        <taxon>Heteroconchia</taxon>
        <taxon>Palaeoheterodonta</taxon>
        <taxon>Unionida</taxon>
        <taxon>Unionoidea</taxon>
        <taxon>Unionidae</taxon>
        <taxon>Unioninae</taxon>
        <taxon>Sinanodonta</taxon>
    </lineage>
</organism>
<comment type="caution">
    <text evidence="7">The sequence shown here is derived from an EMBL/GenBank/DDBJ whole genome shotgun (WGS) entry which is preliminary data.</text>
</comment>
<feature type="domain" description="SRCR" evidence="6">
    <location>
        <begin position="182"/>
        <end position="284"/>
    </location>
</feature>
<dbReference type="PANTHER" id="PTHR47653:SF1">
    <property type="entry name" value="DELETED IN MALIGNANT BRAIN TUMORS 1 PROTEIN"/>
    <property type="match status" value="1"/>
</dbReference>
<feature type="domain" description="SRCR" evidence="6">
    <location>
        <begin position="509"/>
        <end position="611"/>
    </location>
</feature>
<dbReference type="InterPro" id="IPR001190">
    <property type="entry name" value="SRCR"/>
</dbReference>
<name>A0ABD3XS28_SINWO</name>
<evidence type="ECO:0000256" key="2">
    <source>
        <dbReference type="ARBA" id="ARBA00022737"/>
    </source>
</evidence>
<dbReference type="EMBL" id="JBJQND010000001">
    <property type="protein sequence ID" value="KAL3888995.1"/>
    <property type="molecule type" value="Genomic_DNA"/>
</dbReference>
<keyword evidence="8" id="KW-1185">Reference proteome</keyword>